<dbReference type="EMBL" id="FNFM01000006">
    <property type="protein sequence ID" value="SDK27366.1"/>
    <property type="molecule type" value="Genomic_DNA"/>
</dbReference>
<dbReference type="Pfam" id="PF16827">
    <property type="entry name" value="zf-HC3"/>
    <property type="match status" value="1"/>
</dbReference>
<evidence type="ECO:0000313" key="2">
    <source>
        <dbReference type="EMBL" id="SDK27366.1"/>
    </source>
</evidence>
<keyword evidence="2" id="KW-0862">Zinc</keyword>
<protein>
    <submittedName>
        <fullName evidence="2">Zinc-finger</fullName>
    </submittedName>
</protein>
<dbReference type="InterPro" id="IPR031795">
    <property type="entry name" value="Zf-HC3"/>
</dbReference>
<dbReference type="Proteomes" id="UP000199213">
    <property type="component" value="Unassembled WGS sequence"/>
</dbReference>
<proteinExistence type="predicted"/>
<evidence type="ECO:0000256" key="1">
    <source>
        <dbReference type="SAM" id="MobiDB-lite"/>
    </source>
</evidence>
<evidence type="ECO:0000313" key="3">
    <source>
        <dbReference type="Proteomes" id="UP000199213"/>
    </source>
</evidence>
<feature type="region of interest" description="Disordered" evidence="1">
    <location>
        <begin position="81"/>
        <end position="108"/>
    </location>
</feature>
<sequence length="108" mass="12276">MAHLEGVLAMLEVPLLGWGWPGPVVWWNPVGGFRHAFSREVRPRPEQQRDTLCGQQVVLTDPSEVDWLVPTCDICMSAAVEHGRQQEQREQETSRKLRERFGRDGGAL</sequence>
<gene>
    <name evidence="2" type="ORF">SAMN04487820_10682</name>
</gene>
<name>A0A1G9AJ20_ACTMZ</name>
<reference evidence="3" key="1">
    <citation type="submission" date="2016-10" db="EMBL/GenBank/DDBJ databases">
        <authorList>
            <person name="Varghese N."/>
            <person name="Submissions S."/>
        </authorList>
    </citation>
    <scope>NUCLEOTIDE SEQUENCE [LARGE SCALE GENOMIC DNA]</scope>
    <source>
        <strain evidence="3">DSM 45460</strain>
    </source>
</reference>
<dbReference type="GO" id="GO:0008270">
    <property type="term" value="F:zinc ion binding"/>
    <property type="evidence" value="ECO:0007669"/>
    <property type="project" value="UniProtKB-KW"/>
</dbReference>
<keyword evidence="2" id="KW-0479">Metal-binding</keyword>
<dbReference type="AlphaFoldDB" id="A0A1G9AJ20"/>
<accession>A0A1G9AJ20</accession>
<organism evidence="2 3">
    <name type="scientific">Actinopolyspora mzabensis</name>
    <dbReference type="NCBI Taxonomy" id="995066"/>
    <lineage>
        <taxon>Bacteria</taxon>
        <taxon>Bacillati</taxon>
        <taxon>Actinomycetota</taxon>
        <taxon>Actinomycetes</taxon>
        <taxon>Actinopolysporales</taxon>
        <taxon>Actinopolysporaceae</taxon>
        <taxon>Actinopolyspora</taxon>
    </lineage>
</organism>
<keyword evidence="3" id="KW-1185">Reference proteome</keyword>
<keyword evidence="2" id="KW-0863">Zinc-finger</keyword>